<dbReference type="STRING" id="667014.Thein_0595"/>
<proteinExistence type="predicted"/>
<evidence type="ECO:0000313" key="7">
    <source>
        <dbReference type="EMBL" id="AEH44476.1"/>
    </source>
</evidence>
<keyword evidence="4 6" id="KW-1133">Transmembrane helix</keyword>
<evidence type="ECO:0000256" key="2">
    <source>
        <dbReference type="ARBA" id="ARBA00022475"/>
    </source>
</evidence>
<dbReference type="AlphaFoldDB" id="F8A881"/>
<keyword evidence="5 6" id="KW-0472">Membrane</keyword>
<dbReference type="PANTHER" id="PTHR38825:SF1">
    <property type="entry name" value="TRANSPORTER, LYSE FAMILY"/>
    <property type="match status" value="1"/>
</dbReference>
<dbReference type="RefSeq" id="WP_013907221.1">
    <property type="nucleotide sequence ID" value="NC_015681.1"/>
</dbReference>
<keyword evidence="2" id="KW-1003">Cell membrane</keyword>
<dbReference type="InParanoid" id="F8A881"/>
<dbReference type="PANTHER" id="PTHR38825">
    <property type="entry name" value="LYSINE EXPORTER PROTEIN (LYSE/YGGA)"/>
    <property type="match status" value="1"/>
</dbReference>
<dbReference type="InterPro" id="IPR001123">
    <property type="entry name" value="LeuE-type"/>
</dbReference>
<evidence type="ECO:0000313" key="8">
    <source>
        <dbReference type="Proteomes" id="UP000006793"/>
    </source>
</evidence>
<evidence type="ECO:0000256" key="4">
    <source>
        <dbReference type="ARBA" id="ARBA00022989"/>
    </source>
</evidence>
<dbReference type="PaxDb" id="667014-Thein_0595"/>
<keyword evidence="8" id="KW-1185">Reference proteome</keyword>
<evidence type="ECO:0000256" key="1">
    <source>
        <dbReference type="ARBA" id="ARBA00004651"/>
    </source>
</evidence>
<dbReference type="Pfam" id="PF01810">
    <property type="entry name" value="LysE"/>
    <property type="match status" value="1"/>
</dbReference>
<reference evidence="7 8" key="2">
    <citation type="journal article" date="2012" name="Stand. Genomic Sci.">
        <title>Complete genome sequence of the thermophilic sulfate-reducing ocean bacterium Thermodesulfatator indicus type strain (CIR29812(T)).</title>
        <authorList>
            <person name="Anderson I."/>
            <person name="Saunders E."/>
            <person name="Lapidus A."/>
            <person name="Nolan M."/>
            <person name="Lucas S."/>
            <person name="Tice H."/>
            <person name="Del Rio T.G."/>
            <person name="Cheng J.F."/>
            <person name="Han C."/>
            <person name="Tapia R."/>
            <person name="Goodwin L.A."/>
            <person name="Pitluck S."/>
            <person name="Liolios K."/>
            <person name="Mavromatis K."/>
            <person name="Pagani I."/>
            <person name="Ivanova N."/>
            <person name="Mikhailova N."/>
            <person name="Pati A."/>
            <person name="Chen A."/>
            <person name="Palaniappan K."/>
            <person name="Land M."/>
            <person name="Hauser L."/>
            <person name="Jeffries C.D."/>
            <person name="Chang Y.J."/>
            <person name="Brambilla E.M."/>
            <person name="Rohde M."/>
            <person name="Spring S."/>
            <person name="Goker M."/>
            <person name="Detter J.C."/>
            <person name="Woyke T."/>
            <person name="Bristow J."/>
            <person name="Eisen J.A."/>
            <person name="Markowitz V."/>
            <person name="Hugenholtz P."/>
            <person name="Kyrpides N.C."/>
            <person name="Klenk H.P."/>
        </authorList>
    </citation>
    <scope>NUCLEOTIDE SEQUENCE [LARGE SCALE GENOMIC DNA]</scope>
    <source>
        <strain evidence="8">DSM 15286 / JCM 11887 / CIR29812</strain>
    </source>
</reference>
<dbReference type="EMBL" id="CP002683">
    <property type="protein sequence ID" value="AEH44476.1"/>
    <property type="molecule type" value="Genomic_DNA"/>
</dbReference>
<dbReference type="KEGG" id="tid:Thein_0595"/>
<dbReference type="eggNOG" id="COG1280">
    <property type="taxonomic scope" value="Bacteria"/>
</dbReference>
<dbReference type="Proteomes" id="UP000006793">
    <property type="component" value="Chromosome"/>
</dbReference>
<feature type="transmembrane region" description="Helical" evidence="6">
    <location>
        <begin position="162"/>
        <end position="186"/>
    </location>
</feature>
<evidence type="ECO:0000256" key="6">
    <source>
        <dbReference type="SAM" id="Phobius"/>
    </source>
</evidence>
<keyword evidence="3 6" id="KW-0812">Transmembrane</keyword>
<name>F8A881_THEID</name>
<feature type="transmembrane region" description="Helical" evidence="6">
    <location>
        <begin position="42"/>
        <end position="68"/>
    </location>
</feature>
<feature type="transmembrane region" description="Helical" evidence="6">
    <location>
        <begin position="193"/>
        <end position="214"/>
    </location>
</feature>
<feature type="transmembrane region" description="Helical" evidence="6">
    <location>
        <begin position="80"/>
        <end position="98"/>
    </location>
</feature>
<feature type="transmembrane region" description="Helical" evidence="6">
    <location>
        <begin position="129"/>
        <end position="150"/>
    </location>
</feature>
<comment type="subcellular location">
    <subcellularLocation>
        <location evidence="1">Cell membrane</location>
        <topology evidence="1">Multi-pass membrane protein</topology>
    </subcellularLocation>
</comment>
<dbReference type="GO" id="GO:0006865">
    <property type="term" value="P:amino acid transport"/>
    <property type="evidence" value="ECO:0007669"/>
    <property type="project" value="InterPro"/>
</dbReference>
<gene>
    <name evidence="7" type="ordered locus">Thein_0595</name>
</gene>
<protein>
    <submittedName>
        <fullName evidence="7">Lysine exporter protein (LYSE/YGGA)</fullName>
    </submittedName>
</protein>
<evidence type="ECO:0000256" key="3">
    <source>
        <dbReference type="ARBA" id="ARBA00022692"/>
    </source>
</evidence>
<dbReference type="HOGENOM" id="CLU_104651_0_0_0"/>
<sequence>MGSTTQKDYKKLLLLTFTITPSGAISPGPLSAFAVAMGASIGIIGGFLIATGHLVVELLYLLLLYKFYQNLDKFLRRFKFLFNLIITTFLAYFAYLLVKDGLHIFHYGLNIQTAGVGSANYLKAFSTGIILTGLNVYFLLWWLSVGKILLEESAKIGWKGFLAMFSAHISIDYIWLMLLAGGGIVFKLIGYKAYASLLLFLGTTLVYFAIKIALDTFSINLSPRKVLAKNK</sequence>
<dbReference type="OrthoDB" id="9784202at2"/>
<reference evidence="8" key="1">
    <citation type="submission" date="2011-04" db="EMBL/GenBank/DDBJ databases">
        <title>The complete genome of Thermodesulfatator indicus DSM 15286.</title>
        <authorList>
            <person name="Lucas S."/>
            <person name="Copeland A."/>
            <person name="Lapidus A."/>
            <person name="Bruce D."/>
            <person name="Goodwin L."/>
            <person name="Pitluck S."/>
            <person name="Peters L."/>
            <person name="Kyrpides N."/>
            <person name="Mavromatis K."/>
            <person name="Pagani I."/>
            <person name="Ivanova N."/>
            <person name="Saunders L."/>
            <person name="Detter J.C."/>
            <person name="Tapia R."/>
            <person name="Han C."/>
            <person name="Land M."/>
            <person name="Hauser L."/>
            <person name="Markowitz V."/>
            <person name="Cheng J.-F."/>
            <person name="Hugenholtz P."/>
            <person name="Woyke T."/>
            <person name="Wu D."/>
            <person name="Spring S."/>
            <person name="Schroeder M."/>
            <person name="Brambilla E."/>
            <person name="Klenk H.-P."/>
            <person name="Eisen J.A."/>
        </authorList>
    </citation>
    <scope>NUCLEOTIDE SEQUENCE [LARGE SCALE GENOMIC DNA]</scope>
    <source>
        <strain evidence="8">DSM 15286 / JCM 11887 / CIR29812</strain>
    </source>
</reference>
<accession>F8A881</accession>
<evidence type="ECO:0000256" key="5">
    <source>
        <dbReference type="ARBA" id="ARBA00023136"/>
    </source>
</evidence>
<organism evidence="7 8">
    <name type="scientific">Thermodesulfatator indicus (strain DSM 15286 / JCM 11887 / CIR29812)</name>
    <dbReference type="NCBI Taxonomy" id="667014"/>
    <lineage>
        <taxon>Bacteria</taxon>
        <taxon>Pseudomonadati</taxon>
        <taxon>Thermodesulfobacteriota</taxon>
        <taxon>Thermodesulfobacteria</taxon>
        <taxon>Thermodesulfobacteriales</taxon>
        <taxon>Thermodesulfatatoraceae</taxon>
        <taxon>Thermodesulfatator</taxon>
    </lineage>
</organism>
<dbReference type="GO" id="GO:0005886">
    <property type="term" value="C:plasma membrane"/>
    <property type="evidence" value="ECO:0007669"/>
    <property type="project" value="UniProtKB-SubCell"/>
</dbReference>